<protein>
    <submittedName>
        <fullName evidence="4">Putative transmembrane sensor domain protein</fullName>
    </submittedName>
</protein>
<dbReference type="Gene3D" id="3.30.70.1230">
    <property type="entry name" value="Nucleotide cyclase"/>
    <property type="match status" value="1"/>
</dbReference>
<dbReference type="PROSITE" id="PS50125">
    <property type="entry name" value="GUANYLATE_CYCLASE_2"/>
    <property type="match status" value="1"/>
</dbReference>
<feature type="domain" description="Guanylate cyclase" evidence="3">
    <location>
        <begin position="470"/>
        <end position="608"/>
    </location>
</feature>
<evidence type="ECO:0000256" key="2">
    <source>
        <dbReference type="SAM" id="Phobius"/>
    </source>
</evidence>
<dbReference type="SMART" id="SM01080">
    <property type="entry name" value="CHASE2"/>
    <property type="match status" value="1"/>
</dbReference>
<dbReference type="PANTHER" id="PTHR43081:SF1">
    <property type="entry name" value="ADENYLATE CYCLASE, TERMINAL-DIFFERENTIATION SPECIFIC"/>
    <property type="match status" value="1"/>
</dbReference>
<dbReference type="OrthoDB" id="9759607at2"/>
<dbReference type="STRING" id="56110.Oscil6304_0455"/>
<name>K9TBC6_9CYAN</name>
<gene>
    <name evidence="4" type="ORF">Oscil6304_0455</name>
</gene>
<dbReference type="InterPro" id="IPR050697">
    <property type="entry name" value="Adenylyl/Guanylyl_Cyclase_3/4"/>
</dbReference>
<feature type="transmembrane region" description="Helical" evidence="2">
    <location>
        <begin position="354"/>
        <end position="372"/>
    </location>
</feature>
<sequence length="659" mass="72980">MFNQKIPKPRFFIGQSPDVTAKKIKQVLWEWRGVFITAPTVALLTIAVRSLGVLQLLEWATLDLFFRWRPVEPTNSRIAIVAISESDIQRAQTWPISDQVLAQLLKTIKSHEPAAIGLDIYRDLPVEPGHEQLAEVFASTPNLIGIQKVIGDFYGDSVAPPSQLSELAQVGAADILLDDDGKVRRVLLSLKDENDKTVYSFAVRLALEYLKPQEIGFKMLDREQYKMGLGKTSFVRLTKNDGGYVGVDTGGIQILFNPRNHLCRNRMHHCNVFDTVSMTAVLENRIPPDFFRDRLVLIGSTAASLKDRFFTSYSNNWITAPAGVEIHAYAVDQLLSGALEGRRSIAVWSDSVEGFWILLWSGFGAILGWRFLRIRSKIMLLALVSGGSIGGGFLVFLAGWWIPIVPPLLALISSAVAMVGYTAYIESENRQTVMNLLGQHVSPKIAQAVWNSRHELLKEGQILGQQMTATVLFTDLQGFTRITEQSDAETLMLWLNEYMKAMSGIVLDHDGVVDKFIGDAIMAVFGVPIPRTRPDEMAGDAIAAVACAVAMGKKLRSLNQQWHAQGRPTVAMRVGISTGTVFAGSLGSRQRLNYTVLGDTVNVAARLESYDKTLDGGICRILIGEETYHYIQGQFPTQCIGSVQLKGREQPVNIYQVLT</sequence>
<feature type="transmembrane region" description="Helical" evidence="2">
    <location>
        <begin position="408"/>
        <end position="425"/>
    </location>
</feature>
<reference evidence="4 5" key="1">
    <citation type="submission" date="2012-06" db="EMBL/GenBank/DDBJ databases">
        <title>Finished chromosome of genome of Oscillatoria acuminata PCC 6304.</title>
        <authorList>
            <consortium name="US DOE Joint Genome Institute"/>
            <person name="Gugger M."/>
            <person name="Coursin T."/>
            <person name="Rippka R."/>
            <person name="Tandeau De Marsac N."/>
            <person name="Huntemann M."/>
            <person name="Wei C.-L."/>
            <person name="Han J."/>
            <person name="Detter J.C."/>
            <person name="Han C."/>
            <person name="Tapia R."/>
            <person name="Davenport K."/>
            <person name="Daligault H."/>
            <person name="Erkkila T."/>
            <person name="Gu W."/>
            <person name="Munk A.C.C."/>
            <person name="Teshima H."/>
            <person name="Xu Y."/>
            <person name="Chain P."/>
            <person name="Chen A."/>
            <person name="Krypides N."/>
            <person name="Mavromatis K."/>
            <person name="Markowitz V."/>
            <person name="Szeto E."/>
            <person name="Ivanova N."/>
            <person name="Mikhailova N."/>
            <person name="Ovchinnikova G."/>
            <person name="Pagani I."/>
            <person name="Pati A."/>
            <person name="Goodwin L."/>
            <person name="Peters L."/>
            <person name="Pitluck S."/>
            <person name="Woyke T."/>
            <person name="Kerfeld C."/>
        </authorList>
    </citation>
    <scope>NUCLEOTIDE SEQUENCE [LARGE SCALE GENOMIC DNA]</scope>
    <source>
        <strain evidence="4 5">PCC 6304</strain>
    </source>
</reference>
<evidence type="ECO:0000313" key="5">
    <source>
        <dbReference type="Proteomes" id="UP000010367"/>
    </source>
</evidence>
<dbReference type="InterPro" id="IPR001054">
    <property type="entry name" value="A/G_cyclase"/>
</dbReference>
<dbReference type="AlphaFoldDB" id="K9TBC6"/>
<dbReference type="GO" id="GO:0035556">
    <property type="term" value="P:intracellular signal transduction"/>
    <property type="evidence" value="ECO:0007669"/>
    <property type="project" value="InterPro"/>
</dbReference>
<dbReference type="eggNOG" id="COG4252">
    <property type="taxonomic scope" value="Bacteria"/>
</dbReference>
<keyword evidence="2 4" id="KW-0812">Transmembrane</keyword>
<dbReference type="Pfam" id="PF00211">
    <property type="entry name" value="Guanylate_cyc"/>
    <property type="match status" value="1"/>
</dbReference>
<evidence type="ECO:0000256" key="1">
    <source>
        <dbReference type="ARBA" id="ARBA00005381"/>
    </source>
</evidence>
<dbReference type="EMBL" id="CP003607">
    <property type="protein sequence ID" value="AFY80202.1"/>
    <property type="molecule type" value="Genomic_DNA"/>
</dbReference>
<dbReference type="InParanoid" id="K9TBC6"/>
<dbReference type="Proteomes" id="UP000010367">
    <property type="component" value="Chromosome"/>
</dbReference>
<dbReference type="SUPFAM" id="SSF55073">
    <property type="entry name" value="Nucleotide cyclase"/>
    <property type="match status" value="1"/>
</dbReference>
<dbReference type="Pfam" id="PF05226">
    <property type="entry name" value="CHASE2"/>
    <property type="match status" value="1"/>
</dbReference>
<dbReference type="SMART" id="SM00044">
    <property type="entry name" value="CYCc"/>
    <property type="match status" value="1"/>
</dbReference>
<dbReference type="PATRIC" id="fig|56110.3.peg.546"/>
<accession>K9TBC6</accession>
<dbReference type="CDD" id="cd07302">
    <property type="entry name" value="CHD"/>
    <property type="match status" value="1"/>
</dbReference>
<keyword evidence="2" id="KW-1133">Transmembrane helix</keyword>
<dbReference type="InterPro" id="IPR007890">
    <property type="entry name" value="CHASE2"/>
</dbReference>
<dbReference type="GO" id="GO:0004016">
    <property type="term" value="F:adenylate cyclase activity"/>
    <property type="evidence" value="ECO:0007669"/>
    <property type="project" value="UniProtKB-ARBA"/>
</dbReference>
<dbReference type="PANTHER" id="PTHR43081">
    <property type="entry name" value="ADENYLATE CYCLASE, TERMINAL-DIFFERENTIATION SPECIFIC-RELATED"/>
    <property type="match status" value="1"/>
</dbReference>
<dbReference type="KEGG" id="oac:Oscil6304_0455"/>
<evidence type="ECO:0000259" key="3">
    <source>
        <dbReference type="PROSITE" id="PS50125"/>
    </source>
</evidence>
<evidence type="ECO:0000313" key="4">
    <source>
        <dbReference type="EMBL" id="AFY80202.1"/>
    </source>
</evidence>
<dbReference type="eggNOG" id="COG2114">
    <property type="taxonomic scope" value="Bacteria"/>
</dbReference>
<keyword evidence="5" id="KW-1185">Reference proteome</keyword>
<proteinExistence type="inferred from homology"/>
<comment type="similarity">
    <text evidence="1">Belongs to the adenylyl cyclase class-3 family.</text>
</comment>
<feature type="transmembrane region" description="Helical" evidence="2">
    <location>
        <begin position="379"/>
        <end position="402"/>
    </location>
</feature>
<dbReference type="InterPro" id="IPR029787">
    <property type="entry name" value="Nucleotide_cyclase"/>
</dbReference>
<dbReference type="RefSeq" id="WP_015146852.1">
    <property type="nucleotide sequence ID" value="NC_019693.1"/>
</dbReference>
<dbReference type="HOGENOM" id="CLU_000445_85_1_3"/>
<organism evidence="4 5">
    <name type="scientific">Oscillatoria acuminata PCC 6304</name>
    <dbReference type="NCBI Taxonomy" id="56110"/>
    <lineage>
        <taxon>Bacteria</taxon>
        <taxon>Bacillati</taxon>
        <taxon>Cyanobacteriota</taxon>
        <taxon>Cyanophyceae</taxon>
        <taxon>Oscillatoriophycideae</taxon>
        <taxon>Oscillatoriales</taxon>
        <taxon>Oscillatoriaceae</taxon>
        <taxon>Oscillatoria</taxon>
    </lineage>
</organism>
<keyword evidence="2" id="KW-0472">Membrane</keyword>
<dbReference type="GO" id="GO:0009190">
    <property type="term" value="P:cyclic nucleotide biosynthetic process"/>
    <property type="evidence" value="ECO:0007669"/>
    <property type="project" value="InterPro"/>
</dbReference>